<accession>A0A0X8JJW3</accession>
<dbReference type="Proteomes" id="UP000069241">
    <property type="component" value="Chromosome"/>
</dbReference>
<dbReference type="EMBL" id="CP014229">
    <property type="protein sequence ID" value="AMD90017.1"/>
    <property type="molecule type" value="Genomic_DNA"/>
</dbReference>
<feature type="region of interest" description="Disordered" evidence="1">
    <location>
        <begin position="21"/>
        <end position="41"/>
    </location>
</feature>
<dbReference type="KEGG" id="dfi:AXF13_07745"/>
<name>A0A0X8JJW3_9BACT</name>
<feature type="compositionally biased region" description="Low complexity" evidence="1">
    <location>
        <begin position="22"/>
        <end position="34"/>
    </location>
</feature>
<protein>
    <recommendedName>
        <fullName evidence="4">Morphogenetic protein</fullName>
    </recommendedName>
</protein>
<dbReference type="AlphaFoldDB" id="A0A0X8JJW3"/>
<evidence type="ECO:0000313" key="2">
    <source>
        <dbReference type="EMBL" id="AMD90017.1"/>
    </source>
</evidence>
<dbReference type="STRING" id="44742.AXF13_07745"/>
<proteinExistence type="predicted"/>
<keyword evidence="3" id="KW-1185">Reference proteome</keyword>
<reference evidence="3" key="1">
    <citation type="submission" date="2016-02" db="EMBL/GenBank/DDBJ databases">
        <authorList>
            <person name="Holder M.E."/>
            <person name="Ajami N.J."/>
            <person name="Petrosino J.F."/>
        </authorList>
    </citation>
    <scope>NUCLEOTIDE SEQUENCE [LARGE SCALE GENOMIC DNA]</scope>
    <source>
        <strain evidence="3">CCUG 45958</strain>
    </source>
</reference>
<organism evidence="2 3">
    <name type="scientific">Desulfovibrio fairfieldensis</name>
    <dbReference type="NCBI Taxonomy" id="44742"/>
    <lineage>
        <taxon>Bacteria</taxon>
        <taxon>Pseudomonadati</taxon>
        <taxon>Thermodesulfobacteriota</taxon>
        <taxon>Desulfovibrionia</taxon>
        <taxon>Desulfovibrionales</taxon>
        <taxon>Desulfovibrionaceae</taxon>
        <taxon>Desulfovibrio</taxon>
    </lineage>
</organism>
<evidence type="ECO:0008006" key="4">
    <source>
        <dbReference type="Google" id="ProtNLM"/>
    </source>
</evidence>
<gene>
    <name evidence="2" type="ORF">AXF13_07745</name>
</gene>
<sequence>MKESPIPFKGDMVRAILAGQKTQTRQTVVPPTRTRGNHGSICPYGQPGDRLWVKETFYRYYPSETWPEPKALYRADGITLCDKDSEGKKQRWTPSSHMPRILSRITLEITDIRVERVQDISEEDVQAEGFSDRPASKNKFRIAWDLLYWKRGLGWSVNPRVWVITFKRVENRNE</sequence>
<evidence type="ECO:0000256" key="1">
    <source>
        <dbReference type="SAM" id="MobiDB-lite"/>
    </source>
</evidence>
<evidence type="ECO:0000313" key="3">
    <source>
        <dbReference type="Proteomes" id="UP000069241"/>
    </source>
</evidence>
<dbReference type="RefSeq" id="WP_062252318.1">
    <property type="nucleotide sequence ID" value="NZ_CP014229.1"/>
</dbReference>